<gene>
    <name evidence="1" type="ORF">Gohar_009792</name>
</gene>
<protein>
    <submittedName>
        <fullName evidence="1">Uncharacterized protein</fullName>
    </submittedName>
</protein>
<organism evidence="1 2">
    <name type="scientific">Gossypium harknessii</name>
    <dbReference type="NCBI Taxonomy" id="34285"/>
    <lineage>
        <taxon>Eukaryota</taxon>
        <taxon>Viridiplantae</taxon>
        <taxon>Streptophyta</taxon>
        <taxon>Embryophyta</taxon>
        <taxon>Tracheophyta</taxon>
        <taxon>Spermatophyta</taxon>
        <taxon>Magnoliopsida</taxon>
        <taxon>eudicotyledons</taxon>
        <taxon>Gunneridae</taxon>
        <taxon>Pentapetalae</taxon>
        <taxon>rosids</taxon>
        <taxon>malvids</taxon>
        <taxon>Malvales</taxon>
        <taxon>Malvaceae</taxon>
        <taxon>Malvoideae</taxon>
        <taxon>Gossypium</taxon>
    </lineage>
</organism>
<keyword evidence="2" id="KW-1185">Reference proteome</keyword>
<comment type="caution">
    <text evidence="1">The sequence shown here is derived from an EMBL/GenBank/DDBJ whole genome shotgun (WGS) entry which is preliminary data.</text>
</comment>
<accession>A0A7J9GNW4</accession>
<evidence type="ECO:0000313" key="1">
    <source>
        <dbReference type="EMBL" id="MBA0799266.1"/>
    </source>
</evidence>
<sequence length="75" mass="9522">MFEFRQETTRRWLRRRWSHPSLRRTQRSLRRLRRRKQEQVHCTHLVLDSPRVPMLTPTSRRRVRVRSRYGTHYPL</sequence>
<dbReference type="EMBL" id="JABFAD010000005">
    <property type="protein sequence ID" value="MBA0799266.1"/>
    <property type="molecule type" value="Genomic_DNA"/>
</dbReference>
<name>A0A7J9GNW4_9ROSI</name>
<dbReference type="AlphaFoldDB" id="A0A7J9GNW4"/>
<reference evidence="1 2" key="1">
    <citation type="journal article" date="2019" name="Genome Biol. Evol.">
        <title>Insights into the evolution of the New World diploid cottons (Gossypium, subgenus Houzingenia) based on genome sequencing.</title>
        <authorList>
            <person name="Grover C.E."/>
            <person name="Arick M.A. 2nd"/>
            <person name="Thrash A."/>
            <person name="Conover J.L."/>
            <person name="Sanders W.S."/>
            <person name="Peterson D.G."/>
            <person name="Frelichowski J.E."/>
            <person name="Scheffler J.A."/>
            <person name="Scheffler B.E."/>
            <person name="Wendel J.F."/>
        </authorList>
    </citation>
    <scope>NUCLEOTIDE SEQUENCE [LARGE SCALE GENOMIC DNA]</scope>
    <source>
        <strain evidence="1">0</strain>
        <tissue evidence="1">Leaf</tissue>
    </source>
</reference>
<evidence type="ECO:0000313" key="2">
    <source>
        <dbReference type="Proteomes" id="UP000593560"/>
    </source>
</evidence>
<dbReference type="Proteomes" id="UP000593560">
    <property type="component" value="Unassembled WGS sequence"/>
</dbReference>
<proteinExistence type="predicted"/>